<dbReference type="InterPro" id="IPR011992">
    <property type="entry name" value="EF-hand-dom_pair"/>
</dbReference>
<dbReference type="InterPro" id="IPR002048">
    <property type="entry name" value="EF_hand_dom"/>
</dbReference>
<dbReference type="PRINTS" id="PR00450">
    <property type="entry name" value="RECOVERIN"/>
</dbReference>
<dbReference type="Gene3D" id="1.10.238.10">
    <property type="entry name" value="EF-hand"/>
    <property type="match status" value="1"/>
</dbReference>
<dbReference type="AlphaFoldDB" id="A0AAV8C3H2"/>
<keyword evidence="4" id="KW-0472">Membrane</keyword>
<evidence type="ECO:0000256" key="3">
    <source>
        <dbReference type="ARBA" id="ARBA00023774"/>
    </source>
</evidence>
<dbReference type="FunFam" id="1.10.238.10:FF:000073">
    <property type="entry name" value="calcineurin B-like protein 3"/>
    <property type="match status" value="1"/>
</dbReference>
<dbReference type="Proteomes" id="UP001140206">
    <property type="component" value="Chromosome 5"/>
</dbReference>
<keyword evidence="4" id="KW-0479">Metal-binding</keyword>
<feature type="domain" description="EF-hand" evidence="5">
    <location>
        <begin position="146"/>
        <end position="181"/>
    </location>
</feature>
<keyword evidence="2 4" id="KW-0106">Calcium</keyword>
<evidence type="ECO:0000256" key="4">
    <source>
        <dbReference type="RuleBase" id="RU369080"/>
    </source>
</evidence>
<dbReference type="InterPro" id="IPR045198">
    <property type="entry name" value="CNBL1-10"/>
</dbReference>
<dbReference type="PROSITE" id="PS50222">
    <property type="entry name" value="EF_HAND_2"/>
    <property type="match status" value="3"/>
</dbReference>
<keyword evidence="1 4" id="KW-0677">Repeat</keyword>
<dbReference type="Pfam" id="PF13499">
    <property type="entry name" value="EF-hand_7"/>
    <property type="match status" value="1"/>
</dbReference>
<comment type="similarity">
    <text evidence="3 4">Belongs to the calcineurin regulatory subunit family.</text>
</comment>
<comment type="caution">
    <text evidence="6">The sequence shown here is derived from an EMBL/GenBank/DDBJ whole genome shotgun (WGS) entry which is preliminary data.</text>
</comment>
<dbReference type="PANTHER" id="PTHR23056:SF88">
    <property type="entry name" value="CALCINEURIN B-LIKE PROTEIN 5"/>
    <property type="match status" value="1"/>
</dbReference>
<dbReference type="GO" id="GO:0019900">
    <property type="term" value="F:kinase binding"/>
    <property type="evidence" value="ECO:0007669"/>
    <property type="project" value="UniProtKB-UniRule"/>
</dbReference>
<reference evidence="6" key="1">
    <citation type="submission" date="2022-08" db="EMBL/GenBank/DDBJ databases">
        <authorList>
            <person name="Marques A."/>
        </authorList>
    </citation>
    <scope>NUCLEOTIDE SEQUENCE</scope>
    <source>
        <strain evidence="6">RhyPub2mFocal</strain>
        <tissue evidence="6">Leaves</tissue>
    </source>
</reference>
<dbReference type="SUPFAM" id="SSF47473">
    <property type="entry name" value="EF-hand"/>
    <property type="match status" value="1"/>
</dbReference>
<dbReference type="PANTHER" id="PTHR23056">
    <property type="entry name" value="CALCINEURIN B"/>
    <property type="match status" value="1"/>
</dbReference>
<dbReference type="EMBL" id="JAMFTS010000005">
    <property type="protein sequence ID" value="KAJ4749775.1"/>
    <property type="molecule type" value="Genomic_DNA"/>
</dbReference>
<comment type="subunit">
    <text evidence="4">Homodimer. Interacts with CIPK.</text>
</comment>
<feature type="domain" description="EF-hand" evidence="5">
    <location>
        <begin position="102"/>
        <end position="137"/>
    </location>
</feature>
<sequence length="218" mass="25109">MGCVQTKNAKNKPRFDLRILASETNFTLNEVEALYELFKKLRPSMIKEGFVHKRDFQQALVKNSKHNLFADRLFDLFDEKKKGVIEFSQFVRSLSVFHPNASEEDKISCAFKLYDLNCTGFIERDELKRMLIALSDELDLNFMDDVVESILNVTFTGVDLNGDGKIDKEEWVEFAKKSPYLLQNMTIPNLKEITMAFPSFVVNTEVDEADIVIGNTMQ</sequence>
<dbReference type="PROSITE" id="PS00018">
    <property type="entry name" value="EF_HAND_1"/>
    <property type="match status" value="2"/>
</dbReference>
<feature type="domain" description="EF-hand" evidence="5">
    <location>
        <begin position="65"/>
        <end position="100"/>
    </location>
</feature>
<comment type="function">
    <text evidence="4">Acts as a calcium sensor. CBL proteins interact with CIPK serine-threonine protein kinases. Binding of a CBL protein to the regulatory NAF domain of a CIPK protein lead to the activation of the kinase in a calcium-dependent manner.</text>
</comment>
<name>A0AAV8C3H2_9POAL</name>
<accession>A0AAV8C3H2</accession>
<dbReference type="SMART" id="SM00054">
    <property type="entry name" value="EFh"/>
    <property type="match status" value="3"/>
</dbReference>
<evidence type="ECO:0000313" key="6">
    <source>
        <dbReference type="EMBL" id="KAJ4749775.1"/>
    </source>
</evidence>
<proteinExistence type="inferred from homology"/>
<evidence type="ECO:0000256" key="1">
    <source>
        <dbReference type="ARBA" id="ARBA00022737"/>
    </source>
</evidence>
<evidence type="ECO:0000256" key="2">
    <source>
        <dbReference type="ARBA" id="ARBA00022837"/>
    </source>
</evidence>
<evidence type="ECO:0000259" key="5">
    <source>
        <dbReference type="PROSITE" id="PS50222"/>
    </source>
</evidence>
<dbReference type="GO" id="GO:0019722">
    <property type="term" value="P:calcium-mediated signaling"/>
    <property type="evidence" value="ECO:0007669"/>
    <property type="project" value="UniProtKB-UniRule"/>
</dbReference>
<evidence type="ECO:0000313" key="7">
    <source>
        <dbReference type="Proteomes" id="UP001140206"/>
    </source>
</evidence>
<keyword evidence="7" id="KW-1185">Reference proteome</keyword>
<gene>
    <name evidence="6" type="ORF">LUZ62_084180</name>
</gene>
<dbReference type="InterPro" id="IPR018247">
    <property type="entry name" value="EF_Hand_1_Ca_BS"/>
</dbReference>
<dbReference type="CDD" id="cd00051">
    <property type="entry name" value="EFh"/>
    <property type="match status" value="1"/>
</dbReference>
<dbReference type="GO" id="GO:0005509">
    <property type="term" value="F:calcium ion binding"/>
    <property type="evidence" value="ECO:0007669"/>
    <property type="project" value="UniProtKB-UniRule"/>
</dbReference>
<protein>
    <recommendedName>
        <fullName evidence="4">Calcineurin B-like protein</fullName>
    </recommendedName>
</protein>
<comment type="subcellular location">
    <subcellularLocation>
        <location evidence="4">Membrane</location>
    </subcellularLocation>
</comment>
<organism evidence="6 7">
    <name type="scientific">Rhynchospora pubera</name>
    <dbReference type="NCBI Taxonomy" id="906938"/>
    <lineage>
        <taxon>Eukaryota</taxon>
        <taxon>Viridiplantae</taxon>
        <taxon>Streptophyta</taxon>
        <taxon>Embryophyta</taxon>
        <taxon>Tracheophyta</taxon>
        <taxon>Spermatophyta</taxon>
        <taxon>Magnoliopsida</taxon>
        <taxon>Liliopsida</taxon>
        <taxon>Poales</taxon>
        <taxon>Cyperaceae</taxon>
        <taxon>Cyperoideae</taxon>
        <taxon>Rhynchosporeae</taxon>
        <taxon>Rhynchospora</taxon>
    </lineage>
</organism>
<dbReference type="GO" id="GO:0016020">
    <property type="term" value="C:membrane"/>
    <property type="evidence" value="ECO:0007669"/>
    <property type="project" value="UniProtKB-SubCell"/>
</dbReference>